<dbReference type="GO" id="GO:0005524">
    <property type="term" value="F:ATP binding"/>
    <property type="evidence" value="ECO:0007669"/>
    <property type="project" value="InterPro"/>
</dbReference>
<evidence type="ECO:0000313" key="4">
    <source>
        <dbReference type="WBParaSite" id="EN70_7956"/>
    </source>
</evidence>
<proteinExistence type="predicted"/>
<keyword evidence="3" id="KW-1185">Reference proteome</keyword>
<reference evidence="4" key="2">
    <citation type="submission" date="2016-11" db="UniProtKB">
        <authorList>
            <consortium name="WormBaseParasite"/>
        </authorList>
    </citation>
    <scope>IDENTIFICATION</scope>
</reference>
<dbReference type="InterPro" id="IPR050235">
    <property type="entry name" value="CK1_Ser-Thr_kinase"/>
</dbReference>
<evidence type="ECO:0000313" key="3">
    <source>
        <dbReference type="Proteomes" id="UP000095285"/>
    </source>
</evidence>
<organism evidence="3 4">
    <name type="scientific">Loa loa</name>
    <name type="common">Eye worm</name>
    <name type="synonym">Filaria loa</name>
    <dbReference type="NCBI Taxonomy" id="7209"/>
    <lineage>
        <taxon>Eukaryota</taxon>
        <taxon>Metazoa</taxon>
        <taxon>Ecdysozoa</taxon>
        <taxon>Nematoda</taxon>
        <taxon>Chromadorea</taxon>
        <taxon>Rhabditida</taxon>
        <taxon>Spirurina</taxon>
        <taxon>Spiruromorpha</taxon>
        <taxon>Filarioidea</taxon>
        <taxon>Onchocercidae</taxon>
        <taxon>Loa</taxon>
    </lineage>
</organism>
<sequence>MTLLGKDLSRLRRERKSKNFSMNTSIRVGLLTLSAIRELHEIFVISRDIKPSNFALGISKESRNIYIFDFGLSRFYRNQDGSILPAKRRTGFRGTTRYASLRAHQKLELGMKEKKNQLKEQVYRAKLRIRLGNERKKFFRNSLPILDYIFMMIDGLTLDGEPPYEQIQYMFEKRIVSFQLMLEMNVKWDDIYDWEETGVKSKQTTSMDGITSTSAANATYSRCPPTQLQIATKTPTASTESSSPLANVQIE</sequence>
<dbReference type="STRING" id="7209.A0A1I7VZF3"/>
<dbReference type="InterPro" id="IPR011009">
    <property type="entry name" value="Kinase-like_dom_sf"/>
</dbReference>
<dbReference type="SUPFAM" id="SSF56112">
    <property type="entry name" value="Protein kinase-like (PK-like)"/>
    <property type="match status" value="1"/>
</dbReference>
<dbReference type="WBParaSite" id="EN70_7956">
    <property type="protein sequence ID" value="EN70_7956"/>
    <property type="gene ID" value="EN70_7956"/>
</dbReference>
<protein>
    <submittedName>
        <fullName evidence="4">Protein kinase domain-containing protein</fullName>
    </submittedName>
</protein>
<dbReference type="AlphaFoldDB" id="A0A1I7VZF3"/>
<dbReference type="PANTHER" id="PTHR11909">
    <property type="entry name" value="CASEIN KINASE-RELATED"/>
    <property type="match status" value="1"/>
</dbReference>
<evidence type="ECO:0000259" key="2">
    <source>
        <dbReference type="PROSITE" id="PS50011"/>
    </source>
</evidence>
<name>A0A1I7VZF3_LOALO</name>
<feature type="region of interest" description="Disordered" evidence="1">
    <location>
        <begin position="231"/>
        <end position="251"/>
    </location>
</feature>
<feature type="domain" description="Protein kinase" evidence="2">
    <location>
        <begin position="1"/>
        <end position="251"/>
    </location>
</feature>
<evidence type="ECO:0000256" key="1">
    <source>
        <dbReference type="SAM" id="MobiDB-lite"/>
    </source>
</evidence>
<dbReference type="Gene3D" id="1.10.510.10">
    <property type="entry name" value="Transferase(Phosphotransferase) domain 1"/>
    <property type="match status" value="1"/>
</dbReference>
<dbReference type="Proteomes" id="UP000095285">
    <property type="component" value="Unassembled WGS sequence"/>
</dbReference>
<dbReference type="PROSITE" id="PS50011">
    <property type="entry name" value="PROTEIN_KINASE_DOM"/>
    <property type="match status" value="1"/>
</dbReference>
<reference evidence="3" key="1">
    <citation type="submission" date="2012-04" db="EMBL/GenBank/DDBJ databases">
        <title>The Genome Sequence of Loa loa.</title>
        <authorList>
            <consortium name="The Broad Institute Genome Sequencing Platform"/>
            <consortium name="Broad Institute Genome Sequencing Center for Infectious Disease"/>
            <person name="Nutman T.B."/>
            <person name="Fink D.L."/>
            <person name="Russ C."/>
            <person name="Young S."/>
            <person name="Zeng Q."/>
            <person name="Gargeya S."/>
            <person name="Alvarado L."/>
            <person name="Berlin A."/>
            <person name="Chapman S.B."/>
            <person name="Chen Z."/>
            <person name="Freedman E."/>
            <person name="Gellesch M."/>
            <person name="Goldberg J."/>
            <person name="Griggs A."/>
            <person name="Gujja S."/>
            <person name="Heilman E.R."/>
            <person name="Heiman D."/>
            <person name="Howarth C."/>
            <person name="Mehta T."/>
            <person name="Neiman D."/>
            <person name="Pearson M."/>
            <person name="Roberts A."/>
            <person name="Saif S."/>
            <person name="Shea T."/>
            <person name="Shenoy N."/>
            <person name="Sisk P."/>
            <person name="Stolte C."/>
            <person name="Sykes S."/>
            <person name="White J."/>
            <person name="Yandava C."/>
            <person name="Haas B."/>
            <person name="Henn M.R."/>
            <person name="Nusbaum C."/>
            <person name="Birren B."/>
        </authorList>
    </citation>
    <scope>NUCLEOTIDE SEQUENCE [LARGE SCALE GENOMIC DNA]</scope>
</reference>
<dbReference type="Pfam" id="PF00069">
    <property type="entry name" value="Pkinase"/>
    <property type="match status" value="1"/>
</dbReference>
<accession>A0A1I7VZF3</accession>
<dbReference type="InterPro" id="IPR000719">
    <property type="entry name" value="Prot_kinase_dom"/>
</dbReference>
<dbReference type="GO" id="GO:0004672">
    <property type="term" value="F:protein kinase activity"/>
    <property type="evidence" value="ECO:0007669"/>
    <property type="project" value="InterPro"/>
</dbReference>